<dbReference type="Proteomes" id="UP001054945">
    <property type="component" value="Unassembled WGS sequence"/>
</dbReference>
<proteinExistence type="predicted"/>
<accession>A0AAV4RF57</accession>
<evidence type="ECO:0000313" key="2">
    <source>
        <dbReference type="EMBL" id="GIY20569.1"/>
    </source>
</evidence>
<reference evidence="2 3" key="1">
    <citation type="submission" date="2021-06" db="EMBL/GenBank/DDBJ databases">
        <title>Caerostris extrusa draft genome.</title>
        <authorList>
            <person name="Kono N."/>
            <person name="Arakawa K."/>
        </authorList>
    </citation>
    <scope>NUCLEOTIDE SEQUENCE [LARGE SCALE GENOMIC DNA]</scope>
</reference>
<dbReference type="AlphaFoldDB" id="A0AAV4RF57"/>
<comment type="caution">
    <text evidence="2">The sequence shown here is derived from an EMBL/GenBank/DDBJ whole genome shotgun (WGS) entry which is preliminary data.</text>
</comment>
<evidence type="ECO:0000256" key="1">
    <source>
        <dbReference type="SAM" id="MobiDB-lite"/>
    </source>
</evidence>
<organism evidence="2 3">
    <name type="scientific">Caerostris extrusa</name>
    <name type="common">Bark spider</name>
    <name type="synonym">Caerostris bankana</name>
    <dbReference type="NCBI Taxonomy" id="172846"/>
    <lineage>
        <taxon>Eukaryota</taxon>
        <taxon>Metazoa</taxon>
        <taxon>Ecdysozoa</taxon>
        <taxon>Arthropoda</taxon>
        <taxon>Chelicerata</taxon>
        <taxon>Arachnida</taxon>
        <taxon>Araneae</taxon>
        <taxon>Araneomorphae</taxon>
        <taxon>Entelegynae</taxon>
        <taxon>Araneoidea</taxon>
        <taxon>Araneidae</taxon>
        <taxon>Caerostris</taxon>
    </lineage>
</organism>
<gene>
    <name evidence="2" type="ORF">CEXT_609741</name>
</gene>
<evidence type="ECO:0000313" key="3">
    <source>
        <dbReference type="Proteomes" id="UP001054945"/>
    </source>
</evidence>
<feature type="region of interest" description="Disordered" evidence="1">
    <location>
        <begin position="1"/>
        <end position="34"/>
    </location>
</feature>
<sequence>MSKQQQKHGPSAKSSTGTHHQVSGSREGCQDHSSLHSHLPCLQILLHLHSSVSTISAERNASLLDKSTRPPFTPLEDNRVTHCSLSEFDEGVFVPPIKGFSSSPSFNCAKCCFLILEFGSFLIY</sequence>
<feature type="compositionally biased region" description="Polar residues" evidence="1">
    <location>
        <begin position="1"/>
        <end position="24"/>
    </location>
</feature>
<keyword evidence="3" id="KW-1185">Reference proteome</keyword>
<protein>
    <submittedName>
        <fullName evidence="2">Uncharacterized protein</fullName>
    </submittedName>
</protein>
<name>A0AAV4RF57_CAEEX</name>
<dbReference type="EMBL" id="BPLR01007908">
    <property type="protein sequence ID" value="GIY20569.1"/>
    <property type="molecule type" value="Genomic_DNA"/>
</dbReference>